<keyword evidence="2" id="KW-0677">Repeat</keyword>
<dbReference type="GO" id="GO:0045944">
    <property type="term" value="P:positive regulation of transcription by RNA polymerase II"/>
    <property type="evidence" value="ECO:0007669"/>
    <property type="project" value="TreeGrafter"/>
</dbReference>
<dbReference type="PROSITE" id="PS50157">
    <property type="entry name" value="ZINC_FINGER_C2H2_2"/>
    <property type="match status" value="3"/>
</dbReference>
<dbReference type="InterPro" id="IPR013087">
    <property type="entry name" value="Znf_C2H2_type"/>
</dbReference>
<dbReference type="PANTHER" id="PTHR24403">
    <property type="entry name" value="ZINC FINGER PROTEIN"/>
    <property type="match status" value="1"/>
</dbReference>
<evidence type="ECO:0000313" key="8">
    <source>
        <dbReference type="Proteomes" id="UP000242188"/>
    </source>
</evidence>
<evidence type="ECO:0000259" key="6">
    <source>
        <dbReference type="PROSITE" id="PS50157"/>
    </source>
</evidence>
<dbReference type="GO" id="GO:0008270">
    <property type="term" value="F:zinc ion binding"/>
    <property type="evidence" value="ECO:0007669"/>
    <property type="project" value="UniProtKB-KW"/>
</dbReference>
<accession>A0A210PHY1</accession>
<dbReference type="Proteomes" id="UP000242188">
    <property type="component" value="Unassembled WGS sequence"/>
</dbReference>
<dbReference type="EMBL" id="NEDP02076676">
    <property type="protein sequence ID" value="OWF36104.1"/>
    <property type="molecule type" value="Genomic_DNA"/>
</dbReference>
<keyword evidence="1" id="KW-0479">Metal-binding</keyword>
<dbReference type="SMART" id="SM00355">
    <property type="entry name" value="ZnF_C2H2"/>
    <property type="match status" value="6"/>
</dbReference>
<evidence type="ECO:0000256" key="2">
    <source>
        <dbReference type="ARBA" id="ARBA00022737"/>
    </source>
</evidence>
<feature type="domain" description="C2H2-type" evidence="6">
    <location>
        <begin position="274"/>
        <end position="304"/>
    </location>
</feature>
<comment type="caution">
    <text evidence="7">The sequence shown here is derived from an EMBL/GenBank/DDBJ whole genome shotgun (WGS) entry which is preliminary data.</text>
</comment>
<reference evidence="7 8" key="1">
    <citation type="journal article" date="2017" name="Nat. Ecol. Evol.">
        <title>Scallop genome provides insights into evolution of bilaterian karyotype and development.</title>
        <authorList>
            <person name="Wang S."/>
            <person name="Zhang J."/>
            <person name="Jiao W."/>
            <person name="Li J."/>
            <person name="Xun X."/>
            <person name="Sun Y."/>
            <person name="Guo X."/>
            <person name="Huan P."/>
            <person name="Dong B."/>
            <person name="Zhang L."/>
            <person name="Hu X."/>
            <person name="Sun X."/>
            <person name="Wang J."/>
            <person name="Zhao C."/>
            <person name="Wang Y."/>
            <person name="Wang D."/>
            <person name="Huang X."/>
            <person name="Wang R."/>
            <person name="Lv J."/>
            <person name="Li Y."/>
            <person name="Zhang Z."/>
            <person name="Liu B."/>
            <person name="Lu W."/>
            <person name="Hui Y."/>
            <person name="Liang J."/>
            <person name="Zhou Z."/>
            <person name="Hou R."/>
            <person name="Li X."/>
            <person name="Liu Y."/>
            <person name="Li H."/>
            <person name="Ning X."/>
            <person name="Lin Y."/>
            <person name="Zhao L."/>
            <person name="Xing Q."/>
            <person name="Dou J."/>
            <person name="Li Y."/>
            <person name="Mao J."/>
            <person name="Guo H."/>
            <person name="Dou H."/>
            <person name="Li T."/>
            <person name="Mu C."/>
            <person name="Jiang W."/>
            <person name="Fu Q."/>
            <person name="Fu X."/>
            <person name="Miao Y."/>
            <person name="Liu J."/>
            <person name="Yu Q."/>
            <person name="Li R."/>
            <person name="Liao H."/>
            <person name="Li X."/>
            <person name="Kong Y."/>
            <person name="Jiang Z."/>
            <person name="Chourrout D."/>
            <person name="Li R."/>
            <person name="Bao Z."/>
        </authorList>
    </citation>
    <scope>NUCLEOTIDE SEQUENCE [LARGE SCALE GENOMIC DNA]</scope>
    <source>
        <strain evidence="7 8">PY_sf001</strain>
    </source>
</reference>
<proteinExistence type="predicted"/>
<dbReference type="InterPro" id="IPR050688">
    <property type="entry name" value="Zinc_finger/UBP_domain"/>
</dbReference>
<keyword evidence="8" id="KW-1185">Reference proteome</keyword>
<feature type="domain" description="C2H2-type" evidence="6">
    <location>
        <begin position="246"/>
        <end position="273"/>
    </location>
</feature>
<evidence type="ECO:0000256" key="3">
    <source>
        <dbReference type="ARBA" id="ARBA00022771"/>
    </source>
</evidence>
<dbReference type="Gene3D" id="3.30.160.60">
    <property type="entry name" value="Classic Zinc Finger"/>
    <property type="match status" value="4"/>
</dbReference>
<dbReference type="OrthoDB" id="6123051at2759"/>
<name>A0A210PHY1_MIZYE</name>
<organism evidence="7 8">
    <name type="scientific">Mizuhopecten yessoensis</name>
    <name type="common">Japanese scallop</name>
    <name type="synonym">Patinopecten yessoensis</name>
    <dbReference type="NCBI Taxonomy" id="6573"/>
    <lineage>
        <taxon>Eukaryota</taxon>
        <taxon>Metazoa</taxon>
        <taxon>Spiralia</taxon>
        <taxon>Lophotrochozoa</taxon>
        <taxon>Mollusca</taxon>
        <taxon>Bivalvia</taxon>
        <taxon>Autobranchia</taxon>
        <taxon>Pteriomorphia</taxon>
        <taxon>Pectinida</taxon>
        <taxon>Pectinoidea</taxon>
        <taxon>Pectinidae</taxon>
        <taxon>Mizuhopecten</taxon>
    </lineage>
</organism>
<sequence length="327" mass="37598">MEQVFAANQNPVLSTNQQTPSILPTNQNSAFIADQDTVVLPTSPDFEMETICSDLENQIDPTVLDDIDLYLECDDDDVNFNVPVPKDYKNVTFKVSFYPGSQNSEEVGQRKFMCRVCEEEFKMETKFKVHMADRHGDKKPFVCSICSYKAASIKLRKQHFVKVHNIENSSDTSFECLSSVNRPKMKFICSKCSYITTRKDELVTHFNKNHSKADNLFSCDQCSFVCKQKKTFSLHIKKHERTSSELVCEICGKDFITNTQFNRHYKIHKEERPFKCSIPGCETTFKIQGALTDHVKSVHRRCEKQNLKPVGHISDQSKSELSDKQTQ</sequence>
<dbReference type="PROSITE" id="PS00028">
    <property type="entry name" value="ZINC_FINGER_C2H2_1"/>
    <property type="match status" value="3"/>
</dbReference>
<dbReference type="GO" id="GO:0005634">
    <property type="term" value="C:nucleus"/>
    <property type="evidence" value="ECO:0007669"/>
    <property type="project" value="TreeGrafter"/>
</dbReference>
<dbReference type="STRING" id="6573.A0A210PHY1"/>
<gene>
    <name evidence="7" type="ORF">KP79_PYT08464</name>
</gene>
<dbReference type="AlphaFoldDB" id="A0A210PHY1"/>
<keyword evidence="4" id="KW-0862">Zinc</keyword>
<evidence type="ECO:0000256" key="1">
    <source>
        <dbReference type="ARBA" id="ARBA00022723"/>
    </source>
</evidence>
<evidence type="ECO:0000313" key="7">
    <source>
        <dbReference type="EMBL" id="OWF36104.1"/>
    </source>
</evidence>
<dbReference type="Pfam" id="PF00096">
    <property type="entry name" value="zf-C2H2"/>
    <property type="match status" value="1"/>
</dbReference>
<protein>
    <submittedName>
        <fullName evidence="7">Zinc finger and BTB domain-containing protein 48</fullName>
    </submittedName>
</protein>
<evidence type="ECO:0000256" key="4">
    <source>
        <dbReference type="ARBA" id="ARBA00022833"/>
    </source>
</evidence>
<keyword evidence="3 5" id="KW-0863">Zinc-finger</keyword>
<dbReference type="InterPro" id="IPR036236">
    <property type="entry name" value="Znf_C2H2_sf"/>
</dbReference>
<dbReference type="PANTHER" id="PTHR24403:SF100">
    <property type="entry name" value="C2H2-TYPE DOMAIN-CONTAINING PROTEIN"/>
    <property type="match status" value="1"/>
</dbReference>
<dbReference type="SUPFAM" id="SSF57667">
    <property type="entry name" value="beta-beta-alpha zinc fingers"/>
    <property type="match status" value="2"/>
</dbReference>
<evidence type="ECO:0000256" key="5">
    <source>
        <dbReference type="PROSITE-ProRule" id="PRU00042"/>
    </source>
</evidence>
<feature type="domain" description="C2H2-type" evidence="6">
    <location>
        <begin position="112"/>
        <end position="140"/>
    </location>
</feature>